<evidence type="ECO:0000256" key="1">
    <source>
        <dbReference type="SAM" id="MobiDB-lite"/>
    </source>
</evidence>
<accession>E6QPC5</accession>
<feature type="region of interest" description="Disordered" evidence="1">
    <location>
        <begin position="1"/>
        <end position="30"/>
    </location>
</feature>
<proteinExistence type="predicted"/>
<dbReference type="InterPro" id="IPR036397">
    <property type="entry name" value="RNaseH_sf"/>
</dbReference>
<dbReference type="AlphaFoldDB" id="E6QPC5"/>
<protein>
    <submittedName>
        <fullName evidence="2">Uncharacterized protein</fullName>
    </submittedName>
</protein>
<dbReference type="InterPro" id="IPR012337">
    <property type="entry name" value="RNaseH-like_sf"/>
</dbReference>
<dbReference type="EMBL" id="CABQ01000319">
    <property type="protein sequence ID" value="CBI09096.1"/>
    <property type="molecule type" value="Genomic_DNA"/>
</dbReference>
<reference evidence="2" key="1">
    <citation type="submission" date="2009-10" db="EMBL/GenBank/DDBJ databases">
        <title>Diversity of trophic interactions inside an arsenic-rich microbial ecosystem.</title>
        <authorList>
            <person name="Bertin P.N."/>
            <person name="Heinrich-Salmeron A."/>
            <person name="Pelletier E."/>
            <person name="Goulhen-Chollet F."/>
            <person name="Arsene-Ploetze F."/>
            <person name="Gallien S."/>
            <person name="Calteau A."/>
            <person name="Vallenet D."/>
            <person name="Casiot C."/>
            <person name="Chane-Woon-Ming B."/>
            <person name="Giloteaux L."/>
            <person name="Barakat M."/>
            <person name="Bonnefoy V."/>
            <person name="Bruneel O."/>
            <person name="Chandler M."/>
            <person name="Cleiss J."/>
            <person name="Duran R."/>
            <person name="Elbaz-Poulichet F."/>
            <person name="Fonknechten N."/>
            <person name="Lauga B."/>
            <person name="Mornico D."/>
            <person name="Ortet P."/>
            <person name="Schaeffer C."/>
            <person name="Siguier P."/>
            <person name="Alexander Thil Smith A."/>
            <person name="Van Dorsselaer A."/>
            <person name="Weissenbach J."/>
            <person name="Medigue C."/>
            <person name="Le Paslier D."/>
        </authorList>
    </citation>
    <scope>NUCLEOTIDE SEQUENCE</scope>
</reference>
<evidence type="ECO:0000313" key="2">
    <source>
        <dbReference type="EMBL" id="CBI09096.1"/>
    </source>
</evidence>
<dbReference type="GO" id="GO:0003676">
    <property type="term" value="F:nucleic acid binding"/>
    <property type="evidence" value="ECO:0007669"/>
    <property type="project" value="InterPro"/>
</dbReference>
<sequence length="240" mass="26161">MPHRRRPRRLPPLQRGRQETSGGLPSQTQIGGATLMHTLRLYLRFPRLQRLAARAQRDLTSIALRASSYDHATAGIGQIALVTVPQTGPVTALHGRVNPQRRRVAEHRGVDRDAADEPTFAHWATIIGKIALTTVTGFNLALFDLPLIHAQCLRYGIDAPTFSNILDLHEVLASTTGSYSGQLQDHARHYGVSLEQDPDAVDDAVTTLQLAERIAEEHGDAVLSLLPAPRSLHAGADLAP</sequence>
<gene>
    <name evidence="2" type="ORF">CARN6_2648</name>
</gene>
<dbReference type="SUPFAM" id="SSF53098">
    <property type="entry name" value="Ribonuclease H-like"/>
    <property type="match status" value="1"/>
</dbReference>
<feature type="compositionally biased region" description="Polar residues" evidence="1">
    <location>
        <begin position="19"/>
        <end position="30"/>
    </location>
</feature>
<dbReference type="Gene3D" id="3.30.420.10">
    <property type="entry name" value="Ribonuclease H-like superfamily/Ribonuclease H"/>
    <property type="match status" value="1"/>
</dbReference>
<comment type="caution">
    <text evidence="2">The sequence shown here is derived from an EMBL/GenBank/DDBJ whole genome shotgun (WGS) entry which is preliminary data.</text>
</comment>
<organism evidence="2">
    <name type="scientific">mine drainage metagenome</name>
    <dbReference type="NCBI Taxonomy" id="410659"/>
    <lineage>
        <taxon>unclassified sequences</taxon>
        <taxon>metagenomes</taxon>
        <taxon>ecological metagenomes</taxon>
    </lineage>
</organism>
<name>E6QPC5_9ZZZZ</name>